<dbReference type="OrthoDB" id="8949626at2"/>
<feature type="transmembrane region" description="Helical" evidence="1">
    <location>
        <begin position="118"/>
        <end position="140"/>
    </location>
</feature>
<comment type="caution">
    <text evidence="2">The sequence shown here is derived from an EMBL/GenBank/DDBJ whole genome shotgun (WGS) entry which is preliminary data.</text>
</comment>
<keyword evidence="1" id="KW-1133">Transmembrane helix</keyword>
<feature type="transmembrane region" description="Helical" evidence="1">
    <location>
        <begin position="292"/>
        <end position="316"/>
    </location>
</feature>
<dbReference type="RefSeq" id="WP_114406889.1">
    <property type="nucleotide sequence ID" value="NZ_QOWE01000011.1"/>
</dbReference>
<accession>A0A368JME2</accession>
<feature type="transmembrane region" description="Helical" evidence="1">
    <location>
        <begin position="520"/>
        <end position="542"/>
    </location>
</feature>
<organism evidence="2 3">
    <name type="scientific">Larkinella punicea</name>
    <dbReference type="NCBI Taxonomy" id="2315727"/>
    <lineage>
        <taxon>Bacteria</taxon>
        <taxon>Pseudomonadati</taxon>
        <taxon>Bacteroidota</taxon>
        <taxon>Cytophagia</taxon>
        <taxon>Cytophagales</taxon>
        <taxon>Spirosomataceae</taxon>
        <taxon>Larkinella</taxon>
    </lineage>
</organism>
<evidence type="ECO:0000256" key="1">
    <source>
        <dbReference type="SAM" id="Phobius"/>
    </source>
</evidence>
<sequence length="548" mass="62031">MSMVASQKRPLTSAPQTPVLPVQPRFIFLGLFKRWIWIAVFVAALLQSLFFFSPANLFAVVFVLFAWGLADKFVLTAFNLSKYTFSTVIILGFSLTQYVLPLIFTLLEGKPITYNLKFPYSVFIHSLLALVVFITSHHLYKKWREGLAGRLYYKLSLVLKRNYFFATPSDLQIWIIGFVGLAGMAVTYLSGSHFDGTAEERGTVAKFFQGLVPYAYTPLFLLLRPLFSLKRPPFVKPPTLKVMIFASMLLFVGMGGNSRGLFMTGISAVGIAYLIGLLLGKFDHNIFNFKNALLAGLGLWIITGPLADLGTSMVIVRAQRSNLTSTELVLKTLEVLQNKKAIKQFRAMNTVIEVRDWDETYFDNIFLSRFCNLKYNDASLELAYKMGKPNDDMLSYSIDKFWAILPLPVLNFFHIKVDKLTVNASSYGDYLYDRSGGKGGLGGFRTGHFAGTGMATFGWWYLLWLGIGIIPLFLLVDLFVMYYQQGAVMTTCLSLAGLIQMNFFFTLFSVSNFSESVVNIYAFLMRGWIQDALLYWFILLALRKLRLF</sequence>
<feature type="transmembrane region" description="Helical" evidence="1">
    <location>
        <begin position="171"/>
        <end position="191"/>
    </location>
</feature>
<keyword evidence="1" id="KW-0472">Membrane</keyword>
<feature type="transmembrane region" description="Helical" evidence="1">
    <location>
        <begin position="35"/>
        <end position="52"/>
    </location>
</feature>
<feature type="transmembrane region" description="Helical" evidence="1">
    <location>
        <begin position="211"/>
        <end position="227"/>
    </location>
</feature>
<dbReference type="EMBL" id="QOWE01000011">
    <property type="protein sequence ID" value="RCR68839.1"/>
    <property type="molecule type" value="Genomic_DNA"/>
</dbReference>
<reference evidence="2 3" key="1">
    <citation type="submission" date="2018-07" db="EMBL/GenBank/DDBJ databases">
        <title>Genome analysis of Larkinella rosea.</title>
        <authorList>
            <person name="Zhou Z."/>
            <person name="Wang G."/>
        </authorList>
    </citation>
    <scope>NUCLEOTIDE SEQUENCE [LARGE SCALE GENOMIC DNA]</scope>
    <source>
        <strain evidence="3">zzj9</strain>
    </source>
</reference>
<feature type="transmembrane region" description="Helical" evidence="1">
    <location>
        <begin position="459"/>
        <end position="480"/>
    </location>
</feature>
<name>A0A368JME2_9BACT</name>
<feature type="transmembrane region" description="Helical" evidence="1">
    <location>
        <begin position="261"/>
        <end position="280"/>
    </location>
</feature>
<feature type="transmembrane region" description="Helical" evidence="1">
    <location>
        <begin position="487"/>
        <end position="508"/>
    </location>
</feature>
<feature type="transmembrane region" description="Helical" evidence="1">
    <location>
        <begin position="85"/>
        <end position="106"/>
    </location>
</feature>
<dbReference type="AlphaFoldDB" id="A0A368JME2"/>
<protein>
    <recommendedName>
        <fullName evidence="4">O-antigen polysaccharide polymerase Wzy</fullName>
    </recommendedName>
</protein>
<evidence type="ECO:0000313" key="3">
    <source>
        <dbReference type="Proteomes" id="UP000253383"/>
    </source>
</evidence>
<proteinExistence type="predicted"/>
<evidence type="ECO:0008006" key="4">
    <source>
        <dbReference type="Google" id="ProtNLM"/>
    </source>
</evidence>
<keyword evidence="3" id="KW-1185">Reference proteome</keyword>
<evidence type="ECO:0000313" key="2">
    <source>
        <dbReference type="EMBL" id="RCR68839.1"/>
    </source>
</evidence>
<dbReference type="Proteomes" id="UP000253383">
    <property type="component" value="Unassembled WGS sequence"/>
</dbReference>
<feature type="transmembrane region" description="Helical" evidence="1">
    <location>
        <begin position="239"/>
        <end position="255"/>
    </location>
</feature>
<gene>
    <name evidence="2" type="ORF">DUE52_15270</name>
</gene>
<keyword evidence="1" id="KW-0812">Transmembrane</keyword>